<dbReference type="InterPro" id="IPR025711">
    <property type="entry name" value="PepSY"/>
</dbReference>
<evidence type="ECO:0000259" key="3">
    <source>
        <dbReference type="Pfam" id="PF20769"/>
    </source>
</evidence>
<feature type="domain" description="PepSY" evidence="1">
    <location>
        <begin position="376"/>
        <end position="432"/>
    </location>
</feature>
<gene>
    <name evidence="4" type="primary">ypeB</name>
    <name evidence="4" type="ORF">D2962_10415</name>
</gene>
<dbReference type="Pfam" id="PF03413">
    <property type="entry name" value="PepSY"/>
    <property type="match status" value="1"/>
</dbReference>
<dbReference type="Pfam" id="PF20769">
    <property type="entry name" value="YPEB_N"/>
    <property type="match status" value="1"/>
</dbReference>
<dbReference type="KEGG" id="bacg:D2962_10415"/>
<keyword evidence="5" id="KW-1185">Reference proteome</keyword>
<feature type="domain" description="Sporulation protein YpeB N-terminal" evidence="3">
    <location>
        <begin position="29"/>
        <end position="161"/>
    </location>
</feature>
<feature type="domain" description="Sporulation protein YpeB PepSY1 and PepSY2" evidence="2">
    <location>
        <begin position="179"/>
        <end position="373"/>
    </location>
</feature>
<dbReference type="GO" id="GO:0009847">
    <property type="term" value="P:spore germination"/>
    <property type="evidence" value="ECO:0007669"/>
    <property type="project" value="InterPro"/>
</dbReference>
<sequence length="449" mass="50678">MKRIYLLLIGLLLIGGIVFGFWSVSNRAYSAENALEASYQRGFFDLIDQVNNLNLLISKSLVTSSDAQRIMAFTTIWHQAEGARTSLSQLPLGQKDMTNSQKFFAQLGDFSYSLAKKIVNGEKITQDEWKKIEDFKKYSQDLNKKLRELQDDVASGRIKWENKAFAAGRMKKLPQAMADKFAVIDQKLKDEVPTITYDGPFSDHVENIKPMGLTGTTITESRAKDIAVNFVDNPDKVRYDINVTGKARGNIPAYNVELTRKGGKTPEIVMDVSEKGGHVIWYLNTRAIGTQKIDLKKAVDHARAFLNSKGYTNMEPTGSLSQDGTVTITFVPKEGDVLLYPDFIKTEVALDNGQIVGFDGVGYFTFHRPRNLPTVKLSKQDVIKRLNKNLKVDRIRFTLIPDPALKEKLCYEVDAKLKDERYFIYINAENGTEEQILKVVETDRGTMTM</sequence>
<dbReference type="Proteomes" id="UP000280960">
    <property type="component" value="Chromosome"/>
</dbReference>
<dbReference type="AlphaFoldDB" id="A0A3G2R5X2"/>
<reference evidence="4 5" key="1">
    <citation type="submission" date="2018-10" db="EMBL/GenBank/DDBJ databases">
        <authorList>
            <person name="Zhang X."/>
        </authorList>
    </citation>
    <scope>NUCLEOTIDE SEQUENCE [LARGE SCALE GENOMIC DNA]</scope>
    <source>
        <strain evidence="4 5">SK-G1</strain>
    </source>
</reference>
<dbReference type="Pfam" id="PF14620">
    <property type="entry name" value="YPEB_PepSY1-2"/>
    <property type="match status" value="1"/>
</dbReference>
<dbReference type="NCBIfam" id="TIGR02889">
    <property type="entry name" value="spore_YpeB"/>
    <property type="match status" value="1"/>
</dbReference>
<dbReference type="InterPro" id="IPR048402">
    <property type="entry name" value="YpeB_N"/>
</dbReference>
<organism evidence="4 5">
    <name type="scientific">Biomaibacter acetigenes</name>
    <dbReference type="NCBI Taxonomy" id="2316383"/>
    <lineage>
        <taxon>Bacteria</taxon>
        <taxon>Bacillati</taxon>
        <taxon>Bacillota</taxon>
        <taxon>Clostridia</taxon>
        <taxon>Thermosediminibacterales</taxon>
        <taxon>Tepidanaerobacteraceae</taxon>
        <taxon>Biomaibacter</taxon>
    </lineage>
</organism>
<evidence type="ECO:0000313" key="4">
    <source>
        <dbReference type="EMBL" id="AYO30964.1"/>
    </source>
</evidence>
<dbReference type="RefSeq" id="WP_122014940.1">
    <property type="nucleotide sequence ID" value="NZ_CP033169.1"/>
</dbReference>
<protein>
    <submittedName>
        <fullName evidence="4">Germination protein YpeB</fullName>
    </submittedName>
</protein>
<proteinExistence type="predicted"/>
<accession>A0A3G2R5X2</accession>
<dbReference type="EMBL" id="CP033169">
    <property type="protein sequence ID" value="AYO30964.1"/>
    <property type="molecule type" value="Genomic_DNA"/>
</dbReference>
<evidence type="ECO:0000259" key="2">
    <source>
        <dbReference type="Pfam" id="PF14620"/>
    </source>
</evidence>
<evidence type="ECO:0000313" key="5">
    <source>
        <dbReference type="Proteomes" id="UP000280960"/>
    </source>
</evidence>
<name>A0A3G2R5X2_9FIRM</name>
<evidence type="ECO:0000259" key="1">
    <source>
        <dbReference type="Pfam" id="PF03413"/>
    </source>
</evidence>
<dbReference type="InterPro" id="IPR014239">
    <property type="entry name" value="YpeB_PepSY1-2"/>
</dbReference>